<dbReference type="EMBL" id="ATMH01002148">
    <property type="protein sequence ID" value="EPY33578.1"/>
    <property type="molecule type" value="Genomic_DNA"/>
</dbReference>
<gene>
    <name evidence="1" type="ORF">STCU_02148</name>
</gene>
<evidence type="ECO:0000313" key="2">
    <source>
        <dbReference type="Proteomes" id="UP000015354"/>
    </source>
</evidence>
<dbReference type="Proteomes" id="UP000015354">
    <property type="component" value="Unassembled WGS sequence"/>
</dbReference>
<dbReference type="AlphaFoldDB" id="S9UXL1"/>
<accession>S9UXL1</accession>
<evidence type="ECO:0000313" key="1">
    <source>
        <dbReference type="EMBL" id="EPY33578.1"/>
    </source>
</evidence>
<organism evidence="1 2">
    <name type="scientific">Strigomonas culicis</name>
    <dbReference type="NCBI Taxonomy" id="28005"/>
    <lineage>
        <taxon>Eukaryota</taxon>
        <taxon>Discoba</taxon>
        <taxon>Euglenozoa</taxon>
        <taxon>Kinetoplastea</taxon>
        <taxon>Metakinetoplastina</taxon>
        <taxon>Trypanosomatida</taxon>
        <taxon>Trypanosomatidae</taxon>
        <taxon>Strigomonadinae</taxon>
        <taxon>Strigomonas</taxon>
    </lineage>
</organism>
<protein>
    <submittedName>
        <fullName evidence="1">Uncharacterized protein</fullName>
    </submittedName>
</protein>
<name>S9UXL1_9TRYP</name>
<keyword evidence="2" id="KW-1185">Reference proteome</keyword>
<reference evidence="1 2" key="1">
    <citation type="journal article" date="2013" name="PLoS ONE">
        <title>Predicting the Proteins of Angomonas deanei, Strigomonas culicis and Their Respective Endosymbionts Reveals New Aspects of the Trypanosomatidae Family.</title>
        <authorList>
            <person name="Motta M.C."/>
            <person name="Martins A.C."/>
            <person name="de Souza S.S."/>
            <person name="Catta-Preta C.M."/>
            <person name="Silva R."/>
            <person name="Klein C.C."/>
            <person name="de Almeida L.G."/>
            <person name="de Lima Cunha O."/>
            <person name="Ciapina L.P."/>
            <person name="Brocchi M."/>
            <person name="Colabardini A.C."/>
            <person name="de Araujo Lima B."/>
            <person name="Machado C.R."/>
            <person name="de Almeida Soares C.M."/>
            <person name="Probst C.M."/>
            <person name="de Menezes C.B."/>
            <person name="Thompson C.E."/>
            <person name="Bartholomeu D.C."/>
            <person name="Gradia D.F."/>
            <person name="Pavoni D.P."/>
            <person name="Grisard E.C."/>
            <person name="Fantinatti-Garboggini F."/>
            <person name="Marchini F.K."/>
            <person name="Rodrigues-Luiz G.F."/>
            <person name="Wagner G."/>
            <person name="Goldman G.H."/>
            <person name="Fietto J.L."/>
            <person name="Elias M.C."/>
            <person name="Goldman M.H."/>
            <person name="Sagot M.F."/>
            <person name="Pereira M."/>
            <person name="Stoco P.H."/>
            <person name="de Mendonca-Neto R.P."/>
            <person name="Teixeira S.M."/>
            <person name="Maciel T.E."/>
            <person name="de Oliveira Mendes T.A."/>
            <person name="Urmenyi T.P."/>
            <person name="de Souza W."/>
            <person name="Schenkman S."/>
            <person name="de Vasconcelos A.T."/>
        </authorList>
    </citation>
    <scope>NUCLEOTIDE SEQUENCE [LARGE SCALE GENOMIC DNA]</scope>
</reference>
<proteinExistence type="predicted"/>
<sequence>MLVRFIPDPRSGVEPLAVPTEGLDKSLLTRVVQPCAVVRAGREDQIRPRRGHTRPHGYLVDGMVARVLRQKLRLRHVEGLEHAIQTCRVELLLVVRRREAARQHGARVVGEGHDGRLFGRQRVAAIRKAVPLKDLHGGVPRSRRDQPSHLGRDLHRVNAIRVRLHRAQQLQLGGARVEAPAGDGAVLAAAGQSKVLRRAVLTLTLLAAPRRARRWRRLHGMQADLLHTLAVKRTESKTVLPIPHAHAVVVRPGDEHFGVSVERTPHAAHPIVVRQQRALFGLERWCVFNVQHALITDTAPMKETLQTTRDELVIQQIVELLRRGQLQNTLQQCIQTVRQSAQRNGVHLLRHALCKGSREEGDSHISRGSTICWLCFIHLNLIFVRF</sequence>
<comment type="caution">
    <text evidence="1">The sequence shown here is derived from an EMBL/GenBank/DDBJ whole genome shotgun (WGS) entry which is preliminary data.</text>
</comment>